<gene>
    <name evidence="1" type="ORF">C4N21_04275</name>
</gene>
<dbReference type="RefSeq" id="WP_112121109.1">
    <property type="nucleotide sequence ID" value="NZ_PRLF01000003.1"/>
</dbReference>
<dbReference type="Proteomes" id="UP000250550">
    <property type="component" value="Unassembled WGS sequence"/>
</dbReference>
<name>A0A329UWT4_9FIRM</name>
<reference evidence="1 2" key="1">
    <citation type="submission" date="2018-02" db="EMBL/GenBank/DDBJ databases">
        <title>Complete genome sequencing of Faecalibacterium prausnitzii strains isolated from the human gut.</title>
        <authorList>
            <person name="Fitzgerald B.C."/>
            <person name="Shkoporov A.N."/>
            <person name="Ross P.R."/>
            <person name="Hill C."/>
        </authorList>
    </citation>
    <scope>NUCLEOTIDE SEQUENCE [LARGE SCALE GENOMIC DNA]</scope>
    <source>
        <strain evidence="1 2">APC924/119</strain>
    </source>
</reference>
<sequence length="95" mass="10781">MNIPDGFFENPISPEYADLLSTMGAPIYFTEPPCCHSGDCGYIDCDGVPLHDQSLFFNCGYVVPPLNAQYEEVQPDLHSLERYDFSKEPDLPWYP</sequence>
<protein>
    <submittedName>
        <fullName evidence="1">Uncharacterized protein</fullName>
    </submittedName>
</protein>
<comment type="caution">
    <text evidence="1">The sequence shown here is derived from an EMBL/GenBank/DDBJ whole genome shotgun (WGS) entry which is preliminary data.</text>
</comment>
<dbReference type="EMBL" id="PRLF01000003">
    <property type="protein sequence ID" value="RAW66526.1"/>
    <property type="molecule type" value="Genomic_DNA"/>
</dbReference>
<proteinExistence type="predicted"/>
<evidence type="ECO:0000313" key="1">
    <source>
        <dbReference type="EMBL" id="RAW66526.1"/>
    </source>
</evidence>
<evidence type="ECO:0000313" key="2">
    <source>
        <dbReference type="Proteomes" id="UP000250550"/>
    </source>
</evidence>
<dbReference type="AlphaFoldDB" id="A0A329UWT4"/>
<accession>A0A329UWT4</accession>
<organism evidence="1 2">
    <name type="scientific">Faecalibacterium prausnitzii</name>
    <dbReference type="NCBI Taxonomy" id="853"/>
    <lineage>
        <taxon>Bacteria</taxon>
        <taxon>Bacillati</taxon>
        <taxon>Bacillota</taxon>
        <taxon>Clostridia</taxon>
        <taxon>Eubacteriales</taxon>
        <taxon>Oscillospiraceae</taxon>
        <taxon>Faecalibacterium</taxon>
    </lineage>
</organism>